<dbReference type="Gene3D" id="3.30.160.20">
    <property type="match status" value="2"/>
</dbReference>
<dbReference type="Proteomes" id="UP000783686">
    <property type="component" value="Unassembled WGS sequence"/>
</dbReference>
<gene>
    <name evidence="3" type="ORF">BOKJ2_LOCUS4082</name>
</gene>
<dbReference type="PANTHER" id="PTHR46205">
    <property type="entry name" value="LOQUACIOUS, ISOFORM B"/>
    <property type="match status" value="1"/>
</dbReference>
<reference evidence="3" key="1">
    <citation type="submission" date="2020-09" db="EMBL/GenBank/DDBJ databases">
        <authorList>
            <person name="Kikuchi T."/>
        </authorList>
    </citation>
    <scope>NUCLEOTIDE SEQUENCE</scope>
    <source>
        <strain evidence="3">SH1</strain>
    </source>
</reference>
<dbReference type="GO" id="GO:0005634">
    <property type="term" value="C:nucleus"/>
    <property type="evidence" value="ECO:0007669"/>
    <property type="project" value="TreeGrafter"/>
</dbReference>
<dbReference type="Proteomes" id="UP000614601">
    <property type="component" value="Unassembled WGS sequence"/>
</dbReference>
<name>A0A811K831_9BILA</name>
<dbReference type="EMBL" id="CAJFDH010000002">
    <property type="protein sequence ID" value="CAD5212197.1"/>
    <property type="molecule type" value="Genomic_DNA"/>
</dbReference>
<dbReference type="GO" id="GO:0003725">
    <property type="term" value="F:double-stranded RNA binding"/>
    <property type="evidence" value="ECO:0007669"/>
    <property type="project" value="TreeGrafter"/>
</dbReference>
<dbReference type="GO" id="GO:0030422">
    <property type="term" value="P:siRNA processing"/>
    <property type="evidence" value="ECO:0007669"/>
    <property type="project" value="TreeGrafter"/>
</dbReference>
<protein>
    <recommendedName>
        <fullName evidence="2">DRBM domain-containing protein</fullName>
    </recommendedName>
</protein>
<dbReference type="GO" id="GO:0005737">
    <property type="term" value="C:cytoplasm"/>
    <property type="evidence" value="ECO:0007669"/>
    <property type="project" value="TreeGrafter"/>
</dbReference>
<feature type="domain" description="DRBM" evidence="2">
    <location>
        <begin position="113"/>
        <end position="178"/>
    </location>
</feature>
<keyword evidence="1" id="KW-0694">RNA-binding</keyword>
<evidence type="ECO:0000256" key="1">
    <source>
        <dbReference type="ARBA" id="ARBA00022884"/>
    </source>
</evidence>
<evidence type="ECO:0000313" key="4">
    <source>
        <dbReference type="Proteomes" id="UP000614601"/>
    </source>
</evidence>
<comment type="caution">
    <text evidence="3">The sequence shown here is derived from an EMBL/GenBank/DDBJ whole genome shotgun (WGS) entry which is preliminary data.</text>
</comment>
<evidence type="ECO:0000259" key="2">
    <source>
        <dbReference type="SMART" id="SM00358"/>
    </source>
</evidence>
<dbReference type="EMBL" id="CAJFCW020000002">
    <property type="protein sequence ID" value="CAG9095258.1"/>
    <property type="molecule type" value="Genomic_DNA"/>
</dbReference>
<dbReference type="AlphaFoldDB" id="A0A811K831"/>
<dbReference type="PANTHER" id="PTHR46205:SF3">
    <property type="entry name" value="LOQUACIOUS, ISOFORM B"/>
    <property type="match status" value="1"/>
</dbReference>
<dbReference type="InterPro" id="IPR051247">
    <property type="entry name" value="RLC_Component"/>
</dbReference>
<organism evidence="3 4">
    <name type="scientific">Bursaphelenchus okinawaensis</name>
    <dbReference type="NCBI Taxonomy" id="465554"/>
    <lineage>
        <taxon>Eukaryota</taxon>
        <taxon>Metazoa</taxon>
        <taxon>Ecdysozoa</taxon>
        <taxon>Nematoda</taxon>
        <taxon>Chromadorea</taxon>
        <taxon>Rhabditida</taxon>
        <taxon>Tylenchina</taxon>
        <taxon>Tylenchomorpha</taxon>
        <taxon>Aphelenchoidea</taxon>
        <taxon>Aphelenchoididae</taxon>
        <taxon>Bursaphelenchus</taxon>
    </lineage>
</organism>
<feature type="domain" description="DRBM" evidence="2">
    <location>
        <begin position="9"/>
        <end position="71"/>
    </location>
</feature>
<keyword evidence="4" id="KW-1185">Reference proteome</keyword>
<dbReference type="Pfam" id="PF00035">
    <property type="entry name" value="dsrm"/>
    <property type="match status" value="1"/>
</dbReference>
<dbReference type="SMART" id="SM00358">
    <property type="entry name" value="DSRM"/>
    <property type="match status" value="2"/>
</dbReference>
<accession>A0A811K831</accession>
<proteinExistence type="predicted"/>
<dbReference type="GO" id="GO:0070578">
    <property type="term" value="C:RISC-loading complex"/>
    <property type="evidence" value="ECO:0007669"/>
    <property type="project" value="TreeGrafter"/>
</dbReference>
<dbReference type="GO" id="GO:0070920">
    <property type="term" value="P:regulation of regulatory ncRNA processing"/>
    <property type="evidence" value="ECO:0007669"/>
    <property type="project" value="TreeGrafter"/>
</dbReference>
<dbReference type="InterPro" id="IPR014720">
    <property type="entry name" value="dsRBD_dom"/>
</dbReference>
<dbReference type="OrthoDB" id="5863565at2759"/>
<sequence length="355" mass="39824">MTQKPGQTLAALLEEGCRKYRNCQPQKNNFETADGKHGTELSIDGFKGSCVSRNRKTAQHLAARDVLLKIVKAGKYREFSIPGNTQGEAEQYILSLQPELGNDEQMANDNWPGKCDLLCGQKKINTKPKYDMEAIEEDKGLKFFKCTCTLKNIVVSETATSKKKAKAAAAKKMFDRINEEIKGVVELTIPEIETKASSPKAEEVKKPEAVLEGGFVNYLKKRLESYGNIKHITHNSCDGSISVFEEICSSARHDKQMTLHKIWPNLKYEYSLDTRGRGDQKIKVHNHNIAELEREIQQIPMMKDEVTVFLDVLGEEKCQSVFFGTGRNVSVARGLASCSALMFIKAYVDAHVKQL</sequence>
<dbReference type="SUPFAM" id="SSF54768">
    <property type="entry name" value="dsRNA-binding domain-like"/>
    <property type="match status" value="2"/>
</dbReference>
<evidence type="ECO:0000313" key="3">
    <source>
        <dbReference type="EMBL" id="CAD5212197.1"/>
    </source>
</evidence>
<dbReference type="GO" id="GO:0035197">
    <property type="term" value="F:siRNA binding"/>
    <property type="evidence" value="ECO:0007669"/>
    <property type="project" value="TreeGrafter"/>
</dbReference>
<dbReference type="GO" id="GO:0016442">
    <property type="term" value="C:RISC complex"/>
    <property type="evidence" value="ECO:0007669"/>
    <property type="project" value="TreeGrafter"/>
</dbReference>